<dbReference type="InterPro" id="IPR006342">
    <property type="entry name" value="FkbM_mtfrase"/>
</dbReference>
<evidence type="ECO:0000313" key="4">
    <source>
        <dbReference type="Proteomes" id="UP001497623"/>
    </source>
</evidence>
<keyword evidence="1" id="KW-1133">Transmembrane helix</keyword>
<feature type="domain" description="Methyltransferase FkbM" evidence="2">
    <location>
        <begin position="132"/>
        <end position="307"/>
    </location>
</feature>
<evidence type="ECO:0000313" key="3">
    <source>
        <dbReference type="EMBL" id="CAL4086555.1"/>
    </source>
</evidence>
<dbReference type="Pfam" id="PF05050">
    <property type="entry name" value="Methyltransf_21"/>
    <property type="match status" value="1"/>
</dbReference>
<keyword evidence="4" id="KW-1185">Reference proteome</keyword>
<evidence type="ECO:0000259" key="2">
    <source>
        <dbReference type="Pfam" id="PF05050"/>
    </source>
</evidence>
<dbReference type="GO" id="GO:0005794">
    <property type="term" value="C:Golgi apparatus"/>
    <property type="evidence" value="ECO:0007669"/>
    <property type="project" value="TreeGrafter"/>
</dbReference>
<sequence>MAASDIMRKPSIVKNILNINRSTNIIILIILILITTLGIYRTFTPAHGQLQSISEFELQMKGTLDDDDPGLLEEVRQRFLHGPSSLEYHLIEDENSYLGNTYIMSKCCSWAWYDKIIKELFNESPPGFFVEAGAHDGEFFSNTLYLERRLGWTGLLVEVDREIYKKLQKKNRKSWSSNCCLATMPYPHQAILRSLSKSNKISVGKTAMGTILSTAKQEDTARLGFEVYQSARCIPLYTLLKAIEKDHVDLISLDVEGAEMGVLENIPWHKMTVDVWMVEHRSLNEHGDLVNKLDPKFISWFESMGYNLYAVQETYSDYVFIRNGTSVHKRAFTLQNGKLESKYVET</sequence>
<dbReference type="InterPro" id="IPR029063">
    <property type="entry name" value="SAM-dependent_MTases_sf"/>
</dbReference>
<dbReference type="GO" id="GO:0016197">
    <property type="term" value="P:endosomal transport"/>
    <property type="evidence" value="ECO:0007669"/>
    <property type="project" value="TreeGrafter"/>
</dbReference>
<dbReference type="Proteomes" id="UP001497623">
    <property type="component" value="Unassembled WGS sequence"/>
</dbReference>
<protein>
    <recommendedName>
        <fullName evidence="2">Methyltransferase FkbM domain-containing protein</fullName>
    </recommendedName>
</protein>
<feature type="transmembrane region" description="Helical" evidence="1">
    <location>
        <begin position="21"/>
        <end position="40"/>
    </location>
</feature>
<dbReference type="GO" id="GO:0005789">
    <property type="term" value="C:endoplasmic reticulum membrane"/>
    <property type="evidence" value="ECO:0007669"/>
    <property type="project" value="TreeGrafter"/>
</dbReference>
<dbReference type="GO" id="GO:0031902">
    <property type="term" value="C:late endosome membrane"/>
    <property type="evidence" value="ECO:0007669"/>
    <property type="project" value="TreeGrafter"/>
</dbReference>
<dbReference type="EMBL" id="CAXKWB010007317">
    <property type="protein sequence ID" value="CAL4086555.1"/>
    <property type="molecule type" value="Genomic_DNA"/>
</dbReference>
<keyword evidence="1" id="KW-0812">Transmembrane</keyword>
<name>A0AAV2QLF9_MEGNR</name>
<proteinExistence type="predicted"/>
<dbReference type="InterPro" id="IPR053202">
    <property type="entry name" value="EGF_Rcpt_Signaling_Reg"/>
</dbReference>
<reference evidence="3 4" key="1">
    <citation type="submission" date="2024-05" db="EMBL/GenBank/DDBJ databases">
        <authorList>
            <person name="Wallberg A."/>
        </authorList>
    </citation>
    <scope>NUCLEOTIDE SEQUENCE [LARGE SCALE GENOMIC DNA]</scope>
</reference>
<dbReference type="Gene3D" id="3.40.50.150">
    <property type="entry name" value="Vaccinia Virus protein VP39"/>
    <property type="match status" value="1"/>
</dbReference>
<keyword evidence="1" id="KW-0472">Membrane</keyword>
<dbReference type="GO" id="GO:0005886">
    <property type="term" value="C:plasma membrane"/>
    <property type="evidence" value="ECO:0007669"/>
    <property type="project" value="TreeGrafter"/>
</dbReference>
<dbReference type="PANTHER" id="PTHR34009:SF2">
    <property type="entry name" value="PROTEIN STAR"/>
    <property type="match status" value="1"/>
</dbReference>
<gene>
    <name evidence="3" type="ORF">MNOR_LOCUS13035</name>
</gene>
<dbReference type="PANTHER" id="PTHR34009">
    <property type="entry name" value="PROTEIN STAR"/>
    <property type="match status" value="1"/>
</dbReference>
<dbReference type="GO" id="GO:0006888">
    <property type="term" value="P:endoplasmic reticulum to Golgi vesicle-mediated transport"/>
    <property type="evidence" value="ECO:0007669"/>
    <property type="project" value="TreeGrafter"/>
</dbReference>
<comment type="caution">
    <text evidence="3">The sequence shown here is derived from an EMBL/GenBank/DDBJ whole genome shotgun (WGS) entry which is preliminary data.</text>
</comment>
<organism evidence="3 4">
    <name type="scientific">Meganyctiphanes norvegica</name>
    <name type="common">Northern krill</name>
    <name type="synonym">Thysanopoda norvegica</name>
    <dbReference type="NCBI Taxonomy" id="48144"/>
    <lineage>
        <taxon>Eukaryota</taxon>
        <taxon>Metazoa</taxon>
        <taxon>Ecdysozoa</taxon>
        <taxon>Arthropoda</taxon>
        <taxon>Crustacea</taxon>
        <taxon>Multicrustacea</taxon>
        <taxon>Malacostraca</taxon>
        <taxon>Eumalacostraca</taxon>
        <taxon>Eucarida</taxon>
        <taxon>Euphausiacea</taxon>
        <taxon>Euphausiidae</taxon>
        <taxon>Meganyctiphanes</taxon>
    </lineage>
</organism>
<dbReference type="SUPFAM" id="SSF53335">
    <property type="entry name" value="S-adenosyl-L-methionine-dependent methyltransferases"/>
    <property type="match status" value="1"/>
</dbReference>
<evidence type="ECO:0000256" key="1">
    <source>
        <dbReference type="SAM" id="Phobius"/>
    </source>
</evidence>
<dbReference type="AlphaFoldDB" id="A0AAV2QLF9"/>
<accession>A0AAV2QLF9</accession>